<comment type="caution">
    <text evidence="2">The sequence shown here is derived from an EMBL/GenBank/DDBJ whole genome shotgun (WGS) entry which is preliminary data.</text>
</comment>
<reference evidence="2 3" key="1">
    <citation type="submission" date="2020-03" db="EMBL/GenBank/DDBJ databases">
        <title>FDA dAtabase for Regulatory Grade micrObial Sequences (FDA-ARGOS): Supporting development and validation of Infectious Disease Dx tests.</title>
        <authorList>
            <person name="Campos J."/>
            <person name="Goldberg B."/>
            <person name="Tallon L."/>
            <person name="Sadzewicz L."/>
            <person name="Vavikolanu K."/>
            <person name="Mehta A."/>
            <person name="Aluvathingal J."/>
            <person name="Nadendla S."/>
            <person name="Nandy P."/>
            <person name="Geyer C."/>
            <person name="Yan Y."/>
            <person name="Sichtig H."/>
        </authorList>
    </citation>
    <scope>NUCLEOTIDE SEQUENCE [LARGE SCALE GENOMIC DNA]</scope>
    <source>
        <strain evidence="2 3">FDAARGOS_656</strain>
    </source>
</reference>
<organism evidence="2 3">
    <name type="scientific">Candida albicans</name>
    <name type="common">Yeast</name>
    <dbReference type="NCBI Taxonomy" id="5476"/>
    <lineage>
        <taxon>Eukaryota</taxon>
        <taxon>Fungi</taxon>
        <taxon>Dikarya</taxon>
        <taxon>Ascomycota</taxon>
        <taxon>Saccharomycotina</taxon>
        <taxon>Pichiomycetes</taxon>
        <taxon>Debaryomycetaceae</taxon>
        <taxon>Candida/Lodderomyces clade</taxon>
        <taxon>Candida</taxon>
    </lineage>
</organism>
<dbReference type="OMA" id="SYILWLP"/>
<name>A0A8H6BTF4_CANAX</name>
<keyword evidence="1" id="KW-1133">Transmembrane helix</keyword>
<keyword evidence="1" id="KW-0812">Transmembrane</keyword>
<dbReference type="Proteomes" id="UP000536275">
    <property type="component" value="Unassembled WGS sequence"/>
</dbReference>
<evidence type="ECO:0000313" key="3">
    <source>
        <dbReference type="Proteomes" id="UP000536275"/>
    </source>
</evidence>
<evidence type="ECO:0000256" key="1">
    <source>
        <dbReference type="SAM" id="Phobius"/>
    </source>
</evidence>
<feature type="transmembrane region" description="Helical" evidence="1">
    <location>
        <begin position="12"/>
        <end position="28"/>
    </location>
</feature>
<dbReference type="AlphaFoldDB" id="A0A8H6BTF4"/>
<protein>
    <submittedName>
        <fullName evidence="2">Uncharacterized protein</fullName>
    </submittedName>
</protein>
<sequence length="252" mass="28688">MTNIIIDHQSTFTAYILALSIYFKYLHLRNLKIMIIENEISQSLDTKPWCGISTLNNFKLSNQDFINYLIQFTITLGSISIRPVSPNPDTPIKEIMNTTIDSRNYVGLLYHPIDLMNKIRFAMFRSGRVSFVSPNVNFNQPGPLHQNLSGIRVVTTTAMRNSHNINSFIYHSNMIGTRCRNGNLPSQILWLPKFSSGNHINCTTTNNSQIMLDLSTEPYAYIDLSYALKQCDMILDTIDKLMGSSIPLSNRL</sequence>
<proteinExistence type="predicted"/>
<gene>
    <name evidence="2" type="ORF">FOB64_006960</name>
</gene>
<accession>A0A8H6BTF4</accession>
<dbReference type="EMBL" id="JABWAD010000069">
    <property type="protein sequence ID" value="KAF6059978.1"/>
    <property type="molecule type" value="Genomic_DNA"/>
</dbReference>
<evidence type="ECO:0000313" key="2">
    <source>
        <dbReference type="EMBL" id="KAF6059978.1"/>
    </source>
</evidence>
<keyword evidence="1" id="KW-0472">Membrane</keyword>